<organism evidence="1">
    <name type="scientific">Solanum chacoense</name>
    <name type="common">Chaco potato</name>
    <dbReference type="NCBI Taxonomy" id="4108"/>
    <lineage>
        <taxon>Eukaryota</taxon>
        <taxon>Viridiplantae</taxon>
        <taxon>Streptophyta</taxon>
        <taxon>Embryophyta</taxon>
        <taxon>Tracheophyta</taxon>
        <taxon>Spermatophyta</taxon>
        <taxon>Magnoliopsida</taxon>
        <taxon>eudicotyledons</taxon>
        <taxon>Gunneridae</taxon>
        <taxon>Pentapetalae</taxon>
        <taxon>asterids</taxon>
        <taxon>lamiids</taxon>
        <taxon>Solanales</taxon>
        <taxon>Solanaceae</taxon>
        <taxon>Solanoideae</taxon>
        <taxon>Solaneae</taxon>
        <taxon>Solanum</taxon>
    </lineage>
</organism>
<dbReference type="EMBL" id="GEDG01016562">
    <property type="protein sequence ID" value="JAP22445.1"/>
    <property type="molecule type" value="Transcribed_RNA"/>
</dbReference>
<dbReference type="AlphaFoldDB" id="A0A0V0HQ58"/>
<proteinExistence type="predicted"/>
<protein>
    <submittedName>
        <fullName evidence="1">Putative ovule protein</fullName>
    </submittedName>
</protein>
<reference evidence="1" key="1">
    <citation type="submission" date="2015-12" db="EMBL/GenBank/DDBJ databases">
        <title>Gene expression during late stages of embryo sac development: a critical building block for successful pollen-pistil interactions.</title>
        <authorList>
            <person name="Liu Y."/>
            <person name="Joly V."/>
            <person name="Sabar M."/>
            <person name="Matton D.P."/>
        </authorList>
    </citation>
    <scope>NUCLEOTIDE SEQUENCE</scope>
</reference>
<evidence type="ECO:0000313" key="1">
    <source>
        <dbReference type="EMBL" id="JAP22445.1"/>
    </source>
</evidence>
<sequence>MLELQPVNLWQVIFMYFKWYSPSKISRHISHLHFLLHLNNMTLSELLQRMDCRLYQYTSCGLLMQLLLRMFTIKIMKFSNENWKPPLGRSNDD</sequence>
<accession>A0A0V0HQ58</accession>
<name>A0A0V0HQ58_SOLCH</name>
<feature type="non-terminal residue" evidence="1">
    <location>
        <position position="93"/>
    </location>
</feature>